<keyword evidence="3" id="KW-1185">Reference proteome</keyword>
<keyword evidence="1" id="KW-0472">Membrane</keyword>
<name>A0ABN3CQN8_9ACTN</name>
<sequence length="681" mass="72956">MARPGLAPDVLDATGRPGRVGQWADMPARQPLARAAHCVRATCPTIGVWCRRSTPMRWRADGWPPSCSHQAPADRLGPSHKIIRIVALLRAAIARHRFGRPAAVAVALYLTAVAVAAGYDDGQWFVIVATAGFWPWDDGARVLLAAIGVLNAWALWQILRGPPAQRAGALPRDVVWLRRLLYADVAGDMLFWELLELISDVVQDAASRIVWAATMVLLVRTLAGVSARFRIIALGLGLTGVLAATLRSFAEVPLLTSSLLVAMAALGCKAMIIIGQGRDGRFSAVTLAIGWTALLVPQVYSLLQVERVRFDGLSLVVHTLDGLIVVWAARTAHELAAPRPGAAAPGTGRTPRLLAAAVVMLVLPMAVVGAERDARLTYTAAGEGCRDRLRPAAGLGLAERRRSFLCVARGETFAADAMFPADLPDQRVLAYGTELCALPAERERNALHERAGGTADTIELAAALEYLCPGIVARQSAEADRRQAESDRQEAAWKAEMNARCADPWPGVRARRQGTAAYILSEGGGYAVFDDRDDSVGDPGDIHGLGDEVADVFDAVEDGFIDVVGSSAAILTNGDTTMCLTVKAFNRAPPLRLTGWEEVVEVGITSRSGRLVVPTYPRGGDNGAAGPLPDLAIAGPGHYRLRIYARTLPWDENDPDAPLEEHLLVVHPGRSTEKIVHRPRG</sequence>
<proteinExistence type="predicted"/>
<gene>
    <name evidence="2" type="ORF">GCM10009850_072200</name>
</gene>
<reference evidence="2 3" key="1">
    <citation type="journal article" date="2019" name="Int. J. Syst. Evol. Microbiol.">
        <title>The Global Catalogue of Microorganisms (GCM) 10K type strain sequencing project: providing services to taxonomists for standard genome sequencing and annotation.</title>
        <authorList>
            <consortium name="The Broad Institute Genomics Platform"/>
            <consortium name="The Broad Institute Genome Sequencing Center for Infectious Disease"/>
            <person name="Wu L."/>
            <person name="Ma J."/>
        </authorList>
    </citation>
    <scope>NUCLEOTIDE SEQUENCE [LARGE SCALE GENOMIC DNA]</scope>
    <source>
        <strain evidence="2 3">JCM 16114</strain>
    </source>
</reference>
<organism evidence="2 3">
    <name type="scientific">Nonomuraea monospora</name>
    <dbReference type="NCBI Taxonomy" id="568818"/>
    <lineage>
        <taxon>Bacteria</taxon>
        <taxon>Bacillati</taxon>
        <taxon>Actinomycetota</taxon>
        <taxon>Actinomycetes</taxon>
        <taxon>Streptosporangiales</taxon>
        <taxon>Streptosporangiaceae</taxon>
        <taxon>Nonomuraea</taxon>
    </lineage>
</organism>
<keyword evidence="1" id="KW-1133">Transmembrane helix</keyword>
<accession>A0ABN3CQN8</accession>
<evidence type="ECO:0000313" key="2">
    <source>
        <dbReference type="EMBL" id="GAA2211760.1"/>
    </source>
</evidence>
<feature type="transmembrane region" description="Helical" evidence="1">
    <location>
        <begin position="139"/>
        <end position="159"/>
    </location>
</feature>
<keyword evidence="1" id="KW-0812">Transmembrane</keyword>
<evidence type="ECO:0000256" key="1">
    <source>
        <dbReference type="SAM" id="Phobius"/>
    </source>
</evidence>
<evidence type="ECO:0000313" key="3">
    <source>
        <dbReference type="Proteomes" id="UP001499843"/>
    </source>
</evidence>
<comment type="caution">
    <text evidence="2">The sequence shown here is derived from an EMBL/GenBank/DDBJ whole genome shotgun (WGS) entry which is preliminary data.</text>
</comment>
<dbReference type="Proteomes" id="UP001499843">
    <property type="component" value="Unassembled WGS sequence"/>
</dbReference>
<dbReference type="EMBL" id="BAAAQX010000022">
    <property type="protein sequence ID" value="GAA2211760.1"/>
    <property type="molecule type" value="Genomic_DNA"/>
</dbReference>
<protein>
    <submittedName>
        <fullName evidence="2">Uncharacterized protein</fullName>
    </submittedName>
</protein>
<feature type="transmembrane region" description="Helical" evidence="1">
    <location>
        <begin position="255"/>
        <end position="275"/>
    </location>
</feature>
<feature type="transmembrane region" description="Helical" evidence="1">
    <location>
        <begin position="98"/>
        <end position="119"/>
    </location>
</feature>
<feature type="transmembrane region" description="Helical" evidence="1">
    <location>
        <begin position="282"/>
        <end position="300"/>
    </location>
</feature>